<gene>
    <name evidence="1" type="ORF">GL50803_0011309</name>
</gene>
<sequence length="1335" mass="140405">MLVFSVGLLALRIARIKGFSSVETATSDLKCYHSLKLGEDTVCTDCMTFNTVPINGICVPDDPNICITLQGYNTKCGSCTSDYMLFEDGCYDLNGKYAPLICAVENRYVLGGATYCSQCAYLDYVPVNGICDSANPFDTCANNVCTKCGFSSFLFNGGCVSKSSSLGKLVCAGTVSDGKCTQCADGFSTDATGMCIPCEVPNCSSCPNGKSTCSSCKEGFFLDSTGVCMLCRHHCAVCSSKDDCDKCRANAQELMIGSKRVCIGCGDTSSQHEGYLGIEFCSQCTLPSTPGPVQCHKCFQNYYSLTDSATGFVSCYAACPIGTYGDAYSMSCRSCSANCKICESSHSCTECTPGYYPGFMSCVPCKVSGCSRCTSGYAGDTCEMCLPETPYMNLAGTECIAACPTGSKPDTSTPTKCICDFGYGLAENKNACMNCSDRYCKLCAEDPSVCTECFYGTKADGAVECPPPVCADNCVSCAQAGHNFCDICQEGFRLTADLKCARCSDENCLTCANDAAVCTGCQYGFRLSSSGTCIQCGSGCKVCNESMCIECSNTAHFVSIDGVSCDTECPSHSTPVSDSNASRCVCNNGYTPELEARLCVEEPKVCPLGCICESAPVCSGCADGFFEKDPDRTDSGRCHSCALTTDSQGDQTTTGCKICRLVEDTILCSECLPNYKLYDSNGVVHCMKTCPSGTHDTGSHCVKCLTNNCMQCNADKTVCEVCVHDYYLWENECISCSSLECAECGLLNTCTKCMSTKKCRACAIPHCRTCNALGKCTVCEKGFYGPMCQPCGGNCLTCSSENPGLCLECQSGSIMSMGKCYNMCTEGEGSGKCAIGSCDMQTGACMRCSVLSEFPINGLCTSDPRGNNCLAGRCIECTAGYFFHGNGCYSIAAVPGNGICVASLRGYCTACHDGYSLQKDECVLCKVSGCAKCVSDPTICELCTIKAYVVDPAGSSCVPKCAVPSFGVSSSSKHCVLCTDQNCLECTDLADNCSRCKIGYHLVEGTCVACHSTCLTCSGPGESDCLTCIKGKAHSAGTGSSTCTDACVENSRNCLLCNAVIFGTAYCSQCTSGHYPINGDCHMAARDLICLNGKNGICTHCAPGYFLYSGGCYQSDRLPGSYVCAQSATDEGLGVCSKCQLGYGPLSGSCTPCESTNCQACEYSSNICTVCSDGYYGDSCVQCPKTCASCKSNLQCTQCAEGYFAATDYEVFDPSHCVACSDEEGKNGYVGMQGCLSCVGPAVPGPILCLSEAGPYVPVVPPASNARLSLTIGLSVTAVALLLIALGILLWKLLSARKLSRTRCMHLPGSTTELLAGASGTGQSMIFDSINLSIT</sequence>
<dbReference type="VEuPathDB" id="GiardiaDB:GL50803_11309"/>
<dbReference type="InterPro" id="IPR006212">
    <property type="entry name" value="Furin_repeat"/>
</dbReference>
<accession>A8BME9</accession>
<dbReference type="OMA" id="TGTCACT"/>
<dbReference type="InterPro" id="IPR009030">
    <property type="entry name" value="Growth_fac_rcpt_cys_sf"/>
</dbReference>
<dbReference type="SUPFAM" id="SSF57184">
    <property type="entry name" value="Growth factor receptor domain"/>
    <property type="match status" value="8"/>
</dbReference>
<dbReference type="InterPro" id="IPR000742">
    <property type="entry name" value="EGF"/>
</dbReference>
<dbReference type="HOGENOM" id="CLU_276526_0_0_1"/>
<dbReference type="Gene3D" id="2.10.220.10">
    <property type="entry name" value="Hormone Receptor, Insulin-like Growth Factor Receptor 1, Chain A, domain 2"/>
    <property type="match status" value="4"/>
</dbReference>
<evidence type="ECO:0000313" key="1">
    <source>
        <dbReference type="EMBL" id="KAE8304001.1"/>
    </source>
</evidence>
<dbReference type="PROSITE" id="PS01186">
    <property type="entry name" value="EGF_2"/>
    <property type="match status" value="1"/>
</dbReference>
<dbReference type="PANTHER" id="PTHR23275:SF100">
    <property type="entry name" value="EGF-LIKE DOMAIN-CONTAINING PROTEIN"/>
    <property type="match status" value="1"/>
</dbReference>
<dbReference type="InterPro" id="IPR005127">
    <property type="entry name" value="Giardia_VSP"/>
</dbReference>
<dbReference type="Pfam" id="PF03302">
    <property type="entry name" value="VSP"/>
    <property type="match status" value="2"/>
</dbReference>
<dbReference type="SMART" id="SM00261">
    <property type="entry name" value="FU"/>
    <property type="match status" value="13"/>
</dbReference>
<dbReference type="EMBL" id="AACB03000002">
    <property type="protein sequence ID" value="KAE8304001.1"/>
    <property type="molecule type" value="Genomic_DNA"/>
</dbReference>
<dbReference type="PANTHER" id="PTHR23275">
    <property type="entry name" value="CABRIOLET.-RELATED"/>
    <property type="match status" value="1"/>
</dbReference>
<reference evidence="1 2" key="1">
    <citation type="journal article" date="2007" name="Science">
        <title>Genomic minimalism in the early diverging intestinal parasite Giardia lamblia.</title>
        <authorList>
            <person name="Morrison H.G."/>
            <person name="McArthur A.G."/>
            <person name="Gillin F.D."/>
            <person name="Aley S.B."/>
            <person name="Adam R.D."/>
            <person name="Olsen G.J."/>
            <person name="Best A.A."/>
            <person name="Cande W.Z."/>
            <person name="Chen F."/>
            <person name="Cipriano M.J."/>
            <person name="Davids B.J."/>
            <person name="Dawson S.C."/>
            <person name="Elmendorf H.G."/>
            <person name="Hehl A.B."/>
            <person name="Holder M.E."/>
            <person name="Huse S.M."/>
            <person name="Kim U.U."/>
            <person name="Lasek-Nesselquist E."/>
            <person name="Manning G."/>
            <person name="Nigam A."/>
            <person name="Nixon J.E."/>
            <person name="Palm D."/>
            <person name="Passamaneck N.E."/>
            <person name="Prabhu A."/>
            <person name="Reich C.I."/>
            <person name="Reiner D.S."/>
            <person name="Samuelson J."/>
            <person name="Svard S.G."/>
            <person name="Sogin M.L."/>
        </authorList>
    </citation>
    <scope>NUCLEOTIDE SEQUENCE [LARGE SCALE GENOMIC DNA]</scope>
    <source>
        <strain evidence="1 2">WB C6</strain>
    </source>
</reference>
<keyword evidence="2" id="KW-1185">Reference proteome</keyword>
<evidence type="ECO:0000313" key="2">
    <source>
        <dbReference type="Proteomes" id="UP000001548"/>
    </source>
</evidence>
<dbReference type="GeneID" id="5698970"/>
<organism evidence="1 2">
    <name type="scientific">Giardia intestinalis (strain ATCC 50803 / WB clone C6)</name>
    <name type="common">Giardia lamblia</name>
    <dbReference type="NCBI Taxonomy" id="184922"/>
    <lineage>
        <taxon>Eukaryota</taxon>
        <taxon>Metamonada</taxon>
        <taxon>Diplomonadida</taxon>
        <taxon>Hexamitidae</taxon>
        <taxon>Giardiinae</taxon>
        <taxon>Giardia</taxon>
    </lineage>
</organism>
<dbReference type="InterPro" id="IPR052798">
    <property type="entry name" value="Giardia_VSA"/>
</dbReference>
<comment type="caution">
    <text evidence="1">The sequence shown here is derived from an EMBL/GenBank/DDBJ whole genome shotgun (WGS) entry which is preliminary data.</text>
</comment>
<protein>
    <submittedName>
        <fullName evidence="1">High cysteine membrane protein Group 1</fullName>
    </submittedName>
</protein>
<dbReference type="KEGG" id="gla:GL50803_0011309"/>
<dbReference type="Proteomes" id="UP000001548">
    <property type="component" value="Unassembled WGS sequence"/>
</dbReference>
<dbReference type="RefSeq" id="XP_001706084.1">
    <property type="nucleotide sequence ID" value="XM_001706032.1"/>
</dbReference>
<dbReference type="SMART" id="SM00181">
    <property type="entry name" value="EGF"/>
    <property type="match status" value="15"/>
</dbReference>
<proteinExistence type="predicted"/>
<name>A8BME9_GIAIC</name>